<dbReference type="InterPro" id="IPR001126">
    <property type="entry name" value="UmuC"/>
</dbReference>
<dbReference type="InterPro" id="IPR043128">
    <property type="entry name" value="Rev_trsase/Diguanyl_cyclase"/>
</dbReference>
<comment type="similarity">
    <text evidence="1 4">Belongs to the DNA polymerase type-Y family.</text>
</comment>
<keyword evidence="4" id="KW-0479">Metal-binding</keyword>
<comment type="function">
    <text evidence="4">Poorly processive, error-prone DNA polymerase involved in untargeted mutagenesis. Copies undamaged DNA at stalled replication forks, which arise in vivo from mismatched or misaligned primer ends. These misaligned primers can be extended by PolIV. Exhibits no 3'-5' exonuclease (proofreading) activity. May be involved in translesional synthesis, in conjunction with the beta clamp from PolIII.</text>
</comment>
<dbReference type="Gene3D" id="1.10.150.20">
    <property type="entry name" value="5' to 3' exonuclease, C-terminal subdomain"/>
    <property type="match status" value="1"/>
</dbReference>
<evidence type="ECO:0000259" key="5">
    <source>
        <dbReference type="PROSITE" id="PS50173"/>
    </source>
</evidence>
<keyword evidence="4" id="KW-0808">Transferase</keyword>
<dbReference type="InterPro" id="IPR050116">
    <property type="entry name" value="DNA_polymerase-Y"/>
</dbReference>
<comment type="subunit">
    <text evidence="4">Monomer.</text>
</comment>
<dbReference type="EMBL" id="AWVH01000039">
    <property type="protein sequence ID" value="ERJ91957.1"/>
    <property type="molecule type" value="Genomic_DNA"/>
</dbReference>
<evidence type="ECO:0000256" key="1">
    <source>
        <dbReference type="ARBA" id="ARBA00010945"/>
    </source>
</evidence>
<organism evidence="6 7">
    <name type="scientific">Treponema lecithinolyticum ATCC 700332</name>
    <dbReference type="NCBI Taxonomy" id="1321815"/>
    <lineage>
        <taxon>Bacteria</taxon>
        <taxon>Pseudomonadati</taxon>
        <taxon>Spirochaetota</taxon>
        <taxon>Spirochaetia</taxon>
        <taxon>Spirochaetales</taxon>
        <taxon>Treponemataceae</taxon>
        <taxon>Treponema</taxon>
    </lineage>
</organism>
<reference evidence="6 7" key="1">
    <citation type="submission" date="2013-08" db="EMBL/GenBank/DDBJ databases">
        <authorList>
            <person name="Weinstock G."/>
            <person name="Sodergren E."/>
            <person name="Wylie T."/>
            <person name="Fulton L."/>
            <person name="Fulton R."/>
            <person name="Fronick C."/>
            <person name="O'Laughlin M."/>
            <person name="Godfrey J."/>
            <person name="Miner T."/>
            <person name="Herter B."/>
            <person name="Appelbaum E."/>
            <person name="Cordes M."/>
            <person name="Lek S."/>
            <person name="Wollam A."/>
            <person name="Pepin K.H."/>
            <person name="Palsikar V.B."/>
            <person name="Mitreva M."/>
            <person name="Wilson R.K."/>
        </authorList>
    </citation>
    <scope>NUCLEOTIDE SEQUENCE [LARGE SCALE GENOMIC DNA]</scope>
    <source>
        <strain evidence="6 7">ATCC 700332</strain>
    </source>
</reference>
<comment type="cofactor">
    <cofactor evidence="4">
        <name>Mg(2+)</name>
        <dbReference type="ChEBI" id="CHEBI:18420"/>
    </cofactor>
    <text evidence="4">Binds 2 magnesium ions per subunit.</text>
</comment>
<dbReference type="SUPFAM" id="SSF56672">
    <property type="entry name" value="DNA/RNA polymerases"/>
    <property type="match status" value="1"/>
</dbReference>
<comment type="caution">
    <text evidence="6">The sequence shown here is derived from an EMBL/GenBank/DDBJ whole genome shotgun (WGS) entry which is preliminary data.</text>
</comment>
<dbReference type="Pfam" id="PF00817">
    <property type="entry name" value="IMS"/>
    <property type="match status" value="1"/>
</dbReference>
<keyword evidence="4" id="KW-0460">Magnesium</keyword>
<dbReference type="EC" id="2.7.7.7" evidence="4"/>
<evidence type="ECO:0000256" key="4">
    <source>
        <dbReference type="HAMAP-Rule" id="MF_01113"/>
    </source>
</evidence>
<feature type="site" description="Substrate discrimination" evidence="4">
    <location>
        <position position="15"/>
    </location>
</feature>
<feature type="active site" evidence="4">
    <location>
        <position position="107"/>
    </location>
</feature>
<keyword evidence="4" id="KW-0548">Nucleotidyltransferase</keyword>
<evidence type="ECO:0000313" key="7">
    <source>
        <dbReference type="Proteomes" id="UP000016649"/>
    </source>
</evidence>
<dbReference type="InterPro" id="IPR022880">
    <property type="entry name" value="DNApol_IV"/>
</dbReference>
<gene>
    <name evidence="4" type="primary">dinB</name>
    <name evidence="6" type="ORF">HMPREF9193_01615</name>
</gene>
<keyword evidence="3 4" id="KW-0239">DNA-directed DNA polymerase</keyword>
<dbReference type="CDD" id="cd03586">
    <property type="entry name" value="PolY_Pol_IV_kappa"/>
    <property type="match status" value="1"/>
</dbReference>
<evidence type="ECO:0000256" key="2">
    <source>
        <dbReference type="ARBA" id="ARBA00022457"/>
    </source>
</evidence>
<comment type="catalytic activity">
    <reaction evidence="4">
        <text>DNA(n) + a 2'-deoxyribonucleoside 5'-triphosphate = DNA(n+1) + diphosphate</text>
        <dbReference type="Rhea" id="RHEA:22508"/>
        <dbReference type="Rhea" id="RHEA-COMP:17339"/>
        <dbReference type="Rhea" id="RHEA-COMP:17340"/>
        <dbReference type="ChEBI" id="CHEBI:33019"/>
        <dbReference type="ChEBI" id="CHEBI:61560"/>
        <dbReference type="ChEBI" id="CHEBI:173112"/>
        <dbReference type="EC" id="2.7.7.7"/>
    </reaction>
</comment>
<name>A0ABN0NX09_TRELE</name>
<keyword evidence="4" id="KW-0227">DNA damage</keyword>
<dbReference type="HAMAP" id="MF_01113">
    <property type="entry name" value="DNApol_IV"/>
    <property type="match status" value="1"/>
</dbReference>
<keyword evidence="4" id="KW-0963">Cytoplasm</keyword>
<evidence type="ECO:0000256" key="3">
    <source>
        <dbReference type="ARBA" id="ARBA00022932"/>
    </source>
</evidence>
<feature type="binding site" evidence="4">
    <location>
        <position position="10"/>
    </location>
    <ligand>
        <name>Mg(2+)</name>
        <dbReference type="ChEBI" id="CHEBI:18420"/>
    </ligand>
</feature>
<keyword evidence="2 4" id="KW-0515">Mutator protein</keyword>
<dbReference type="PANTHER" id="PTHR11076">
    <property type="entry name" value="DNA REPAIR POLYMERASE UMUC / TRANSFERASE FAMILY MEMBER"/>
    <property type="match status" value="1"/>
</dbReference>
<keyword evidence="4" id="KW-0235">DNA replication</keyword>
<feature type="domain" description="UmuC" evidence="5">
    <location>
        <begin position="6"/>
        <end position="188"/>
    </location>
</feature>
<dbReference type="RefSeq" id="WP_021687816.1">
    <property type="nucleotide sequence ID" value="NZ_KI260569.1"/>
</dbReference>
<dbReference type="Gene3D" id="3.40.1170.60">
    <property type="match status" value="1"/>
</dbReference>
<evidence type="ECO:0000313" key="6">
    <source>
        <dbReference type="EMBL" id="ERJ91957.1"/>
    </source>
</evidence>
<dbReference type="Gene3D" id="3.30.1490.100">
    <property type="entry name" value="DNA polymerase, Y-family, little finger domain"/>
    <property type="match status" value="1"/>
</dbReference>
<comment type="subcellular location">
    <subcellularLocation>
        <location evidence="4">Cytoplasm</location>
    </subcellularLocation>
</comment>
<dbReference type="PANTHER" id="PTHR11076:SF33">
    <property type="entry name" value="DNA POLYMERASE KAPPA"/>
    <property type="match status" value="1"/>
</dbReference>
<dbReference type="InterPro" id="IPR036775">
    <property type="entry name" value="DNA_pol_Y-fam_lit_finger_sf"/>
</dbReference>
<dbReference type="Gene3D" id="3.30.70.270">
    <property type="match status" value="1"/>
</dbReference>
<dbReference type="PROSITE" id="PS50173">
    <property type="entry name" value="UMUC"/>
    <property type="match status" value="1"/>
</dbReference>
<keyword evidence="4" id="KW-0234">DNA repair</keyword>
<feature type="binding site" evidence="4">
    <location>
        <position position="106"/>
    </location>
    <ligand>
        <name>Mg(2+)</name>
        <dbReference type="ChEBI" id="CHEBI:18420"/>
    </ligand>
</feature>
<dbReference type="SUPFAM" id="SSF100879">
    <property type="entry name" value="Lesion bypass DNA polymerase (Y-family), little finger domain"/>
    <property type="match status" value="1"/>
</dbReference>
<dbReference type="InterPro" id="IPR043502">
    <property type="entry name" value="DNA/RNA_pol_sf"/>
</dbReference>
<accession>A0ABN0NX09</accession>
<dbReference type="NCBIfam" id="NF002677">
    <property type="entry name" value="PRK02406.1"/>
    <property type="match status" value="1"/>
</dbReference>
<dbReference type="Proteomes" id="UP000016649">
    <property type="component" value="Unassembled WGS sequence"/>
</dbReference>
<dbReference type="InterPro" id="IPR017961">
    <property type="entry name" value="DNA_pol_Y-fam_little_finger"/>
</dbReference>
<keyword evidence="4" id="KW-0238">DNA-binding</keyword>
<protein>
    <recommendedName>
        <fullName evidence="4">DNA polymerase IV</fullName>
        <shortName evidence="4">Pol IV</shortName>
        <ecNumber evidence="4">2.7.7.7</ecNumber>
    </recommendedName>
</protein>
<proteinExistence type="inferred from homology"/>
<dbReference type="Pfam" id="PF11799">
    <property type="entry name" value="IMS_C"/>
    <property type="match status" value="1"/>
</dbReference>
<keyword evidence="7" id="KW-1185">Reference proteome</keyword>
<sequence length="2094" mass="231512">MTMPLFFHVDLDAFFASVEQLDHSEYRGKAVIVGALPGDKRGVVSTCSYEARKYGVHSAMPIGRAFQLCPSAIFLRGRMNRYHEKSREVMAVFAEYSPDVHQMSIDEAFIDMSGTERLFGNANSAAQKLKDQVYRQTGLTVSVGAASNRYVAKMASGISKPDGLYVVEQGQEEAFMLSFPLKKIWGIGSKTLERIENAGFTDTHSIHGASLNLLQNIFGTCTGDFLYRAVRGLEAETFTDQPKSRSISSEHTFSFDLTDPYTIDTALMELSWEVMCRLITEGWHSKTVHVKIRYEDFTTVGIQETFQRIFSSADDLYERSRVLLHKKYETGRGIRLLGLAAQNLEDAHTPLQTELFDFGEKKRAAVEKTVIAIQKKNPQNRVGKARLLKADEELKKNKTPPQTVKPVRALCALLLSAASLWCARQTSYAQTFPLSALEHGKYAVEWYAQGNWEAQLTGSLDIRGGKNKAPVFFFNPPVFIQKTDLTLWFFLNKKWYFEAAIADKYDKSTVAAGYYGSGVLRHVRIGNRGIGFPELYGINAVGKGMGGGTVYAEANGTLPLRAEKGPNQSPGIAAHWQSAAYQADAAIRYDTLETAEKTWAGLNELNQKKIALHSWQQGSSFTLPENTSRFIANVYAEDKNGTYSDVLGYRYKKLSGADYLIIRSTDTLLLAKSTNGRILVDFYSDSAGIQEKNIIKSALGEFDSTQPNTFLGEIQAWFEQAPKSTGTFDLKNYSYPHPTHIPPSPPPVWDGDRFFTEIQGPSLAVTQALVLRYPPFFSPFEDASLYALGSSEKAERTAVLNAEENELSDYGALDSSNIFSDTTFTDTDFFNEQKKFVRLFNRKQNAVSFSARGSSLRFPAADTQPLVYLTPNKTSTPSNAQAPAFVSVQSARSVPVLDIGTEAVIGSVNVYRNGIKENAFTYDAKTGIVHTVRPVQSFDTIRITWQQNKAGADKGRIAAAAGIQKRITENTSFNTSASVLWPVVEKDSFAQNGSSTNGSVTAAAAAHWKKKDLSISDTASVTFEVQDVTGTYRIFSPDGSKTRQLYITEQSDKAFPDTVVPYVAAHKAIQIPFSPPDAPLVLTNDKRSNIATQSVYDDQKKSCLRIHWNTNVSAPDSSENSWVARTIDFRGEAKQLASAQKFSIWLKEESASALPPTVYEPYELYLQLGVSDEQNISAENALQLPAWRISENPRTFPPTNREHVSAGYGVEKGFISSLLNGTAGITAISGWQKITVTLTDEDRLKLSKSQNARLIIYVPQLHSGTLSGQNLSGSFTVGPVEIDGSSFSLEAPEKCFIRTQECEPPVMQTAPMLRFSAGKPHAVQRFDYGIPQGTQSAVRAVRYSEALPFSFYDELCFYLYVPPHSAANKKRADFSIVLDNAAYGKTKTALHLTLSCEVLDECAAHGAWQKVVFNIHERSLSIEERTVGKNQFSVKALDTSVSPTRLELLFTPSALHPLPPGEDTGGEIYIDTLYFSGSGADFVFENIFDFKWHKEGTVLSAGNFPLAANPKLVSSVRAFADTGNIKAKASPFFGALTDARAQADIAGIETSIAANFSYSSKENAVLVQNLSHGIRTTPVFLATRIFSASEEYRFSPVAYTIKKTETAALDFAQLKVPLSVSFKTEGSRDFFVFNQVISLESTFSLPFLPAISKKDNDSNADSGKDGSFGANNAAGRIPLYGLQIHFKASQQGRSGSRLYGNSGSGAGIGSNALHNGQNAGDYFAGWLEASSIQFSGGKSSAERRSLFFGVHQNLNLFNSRFNPALELNAEQVYASPLKTENSAADFMAVRFPFVIKKQQFSIEWAKKSRTVANVERGGSYKSDAALYTQWLGKRVWAYTAVPVYDFFDTALPSQMQKNGMPLSFYTTAWTLSWKRPIFASALDIIVPSNLSFAFSRDIRTSVSDISDTLQFKTSLYFTAFNSFGSFGSLRLFNWYRQDEWLSFVSCTYKTDKNAFENYRLSFSGYAQLLLFFTQTDTLRTAVEGRADTAKNWHIKIQSAWERTGKSSIVSDAVVFALHRFSNQFKRIMRKNTIHAALGSDEVKTVHQNYGLTHSIEFTLGPYAKAGLSFGTELFFAKGLFSVKNTAGLTGKLSF</sequence>